<dbReference type="SUPFAM" id="SSF63829">
    <property type="entry name" value="Calcium-dependent phosphotriesterase"/>
    <property type="match status" value="1"/>
</dbReference>
<dbReference type="Pfam" id="PF07762">
    <property type="entry name" value="DUF1618"/>
    <property type="match status" value="1"/>
</dbReference>
<feature type="domain" description="DUF1618" evidence="2">
    <location>
        <begin position="225"/>
        <end position="342"/>
    </location>
</feature>
<dbReference type="EnsemblPlants" id="OGLUM09G12750.1">
    <property type="protein sequence ID" value="OGLUM09G12750.1"/>
    <property type="gene ID" value="OGLUM09G12750"/>
</dbReference>
<evidence type="ECO:0000259" key="2">
    <source>
        <dbReference type="Pfam" id="PF07762"/>
    </source>
</evidence>
<evidence type="ECO:0000313" key="4">
    <source>
        <dbReference type="Proteomes" id="UP000026961"/>
    </source>
</evidence>
<dbReference type="AlphaFoldDB" id="A0A0E0B3P7"/>
<organism evidence="3">
    <name type="scientific">Oryza glumipatula</name>
    <dbReference type="NCBI Taxonomy" id="40148"/>
    <lineage>
        <taxon>Eukaryota</taxon>
        <taxon>Viridiplantae</taxon>
        <taxon>Streptophyta</taxon>
        <taxon>Embryophyta</taxon>
        <taxon>Tracheophyta</taxon>
        <taxon>Spermatophyta</taxon>
        <taxon>Magnoliopsida</taxon>
        <taxon>Liliopsida</taxon>
        <taxon>Poales</taxon>
        <taxon>Poaceae</taxon>
        <taxon>BOP clade</taxon>
        <taxon>Oryzoideae</taxon>
        <taxon>Oryzeae</taxon>
        <taxon>Oryzinae</taxon>
        <taxon>Oryza</taxon>
    </lineage>
</organism>
<feature type="region of interest" description="Disordered" evidence="1">
    <location>
        <begin position="445"/>
        <end position="468"/>
    </location>
</feature>
<reference evidence="3" key="1">
    <citation type="submission" date="2015-04" db="UniProtKB">
        <authorList>
            <consortium name="EnsemblPlants"/>
        </authorList>
    </citation>
    <scope>IDENTIFICATION</scope>
</reference>
<dbReference type="PANTHER" id="PTHR33086:SF58">
    <property type="entry name" value="DUF1618 DOMAIN-CONTAINING PROTEIN"/>
    <property type="match status" value="1"/>
</dbReference>
<accession>A0A0E0B3P7</accession>
<dbReference type="Gramene" id="OGLUM09G12750.1">
    <property type="protein sequence ID" value="OGLUM09G12750.1"/>
    <property type="gene ID" value="OGLUM09G12750"/>
</dbReference>
<feature type="region of interest" description="Disordered" evidence="1">
    <location>
        <begin position="1"/>
        <end position="47"/>
    </location>
</feature>
<evidence type="ECO:0000256" key="1">
    <source>
        <dbReference type="SAM" id="MobiDB-lite"/>
    </source>
</evidence>
<reference evidence="3" key="2">
    <citation type="submission" date="2018-05" db="EMBL/GenBank/DDBJ databases">
        <title>OgluRS3 (Oryza glumaepatula Reference Sequence Version 3).</title>
        <authorList>
            <person name="Zhang J."/>
            <person name="Kudrna D."/>
            <person name="Lee S."/>
            <person name="Talag J."/>
            <person name="Welchert J."/>
            <person name="Wing R.A."/>
        </authorList>
    </citation>
    <scope>NUCLEOTIDE SEQUENCE [LARGE SCALE GENOMIC DNA]</scope>
</reference>
<sequence>MEKGGEKERSAEPSMEVRNESDKVRWGEPPKEGRGEKERSAEGIPAATSPRLSWMAMPAIARVVDDNSPLLMANSDVSVQFAEPPRASILNVARRIHPDGFHPSRPYLPFILNIQSDHLLLYTTNGGYAGGGIYLCDAYTGVAIRLPPSPERPINPRRCVGLIEDPRHRGHFLIAQLHPTSTTQHSTFVSYSTGTSTWEIKRLSSSPHHQGCNGGVLAHNGRLWWADPPYGLLTLDPFAAGEFHLRHVALPEGHGARMDNSDDKHRCVKVSEGKLRYVEIDGFPDTPAVTMTTLIDLDGAVWNMDYRVGLDEIWADDGYKQAGLTPGKVPAIALVDPNNHGILHFLLDGMIFAVNMCASATKSRVLHFEKFLVGAGVDSLEKYQNSRFVFAWKLLQPLPLRLRSEMDEHQSGNFKIQDIKNCTAVTSAEAARQFFTTQLEDIRMKKGTRKEKGTRQKNDAAAAKEERAIEVGASSSVEAVAAQVQAAEETKAIPQGLLAHDAKE</sequence>
<dbReference type="eggNOG" id="ENOG502RRRR">
    <property type="taxonomic scope" value="Eukaryota"/>
</dbReference>
<dbReference type="InterPro" id="IPR011676">
    <property type="entry name" value="DUF1618"/>
</dbReference>
<dbReference type="HOGENOM" id="CLU_028076_2_0_1"/>
<protein>
    <recommendedName>
        <fullName evidence="2">DUF1618 domain-containing protein</fullName>
    </recommendedName>
</protein>
<dbReference type="PANTHER" id="PTHR33086">
    <property type="entry name" value="OS05G0468200 PROTEIN-RELATED"/>
    <property type="match status" value="1"/>
</dbReference>
<dbReference type="Proteomes" id="UP000026961">
    <property type="component" value="Chromosome 9"/>
</dbReference>
<proteinExistence type="predicted"/>
<keyword evidence="4" id="KW-1185">Reference proteome</keyword>
<feature type="compositionally biased region" description="Basic and acidic residues" evidence="1">
    <location>
        <begin position="1"/>
        <end position="41"/>
    </location>
</feature>
<name>A0A0E0B3P7_9ORYZ</name>
<evidence type="ECO:0000313" key="3">
    <source>
        <dbReference type="EnsemblPlants" id="OGLUM09G12750.1"/>
    </source>
</evidence>